<evidence type="ECO:0000256" key="1">
    <source>
        <dbReference type="SAM" id="Phobius"/>
    </source>
</evidence>
<name>A0ABU9QTE1_9BURK</name>
<protein>
    <submittedName>
        <fullName evidence="2">Uncharacterized protein</fullName>
    </submittedName>
</protein>
<dbReference type="EMBL" id="JAZHGC010000227">
    <property type="protein sequence ID" value="MEM5292713.1"/>
    <property type="molecule type" value="Genomic_DNA"/>
</dbReference>
<organism evidence="2 3">
    <name type="scientific">Paraburkholderia sabiae</name>
    <dbReference type="NCBI Taxonomy" id="273251"/>
    <lineage>
        <taxon>Bacteria</taxon>
        <taxon>Pseudomonadati</taxon>
        <taxon>Pseudomonadota</taxon>
        <taxon>Betaproteobacteria</taxon>
        <taxon>Burkholderiales</taxon>
        <taxon>Burkholderiaceae</taxon>
        <taxon>Paraburkholderia</taxon>
    </lineage>
</organism>
<keyword evidence="1" id="KW-1133">Transmembrane helix</keyword>
<comment type="caution">
    <text evidence="2">The sequence shown here is derived from an EMBL/GenBank/DDBJ whole genome shotgun (WGS) entry which is preliminary data.</text>
</comment>
<dbReference type="RefSeq" id="WP_342965576.1">
    <property type="nucleotide sequence ID" value="NZ_JAZHGC010000227.1"/>
</dbReference>
<feature type="non-terminal residue" evidence="2">
    <location>
        <position position="79"/>
    </location>
</feature>
<accession>A0ABU9QTE1</accession>
<keyword evidence="3" id="KW-1185">Reference proteome</keyword>
<reference evidence="2 3" key="1">
    <citation type="submission" date="2024-01" db="EMBL/GenBank/DDBJ databases">
        <title>The diversity of rhizobia nodulating Mimosa spp. in eleven states of Brazil covering several biomes is determined by host plant, location, and edaphic factors.</title>
        <authorList>
            <person name="Rouws L."/>
            <person name="Barauna A."/>
            <person name="Beukes C."/>
            <person name="De Faria S.M."/>
            <person name="Gross E."/>
            <person name="Dos Reis Junior F.B."/>
            <person name="Simon M."/>
            <person name="Maluk M."/>
            <person name="Odee D.W."/>
            <person name="Kenicer G."/>
            <person name="Young J.P.W."/>
            <person name="Reis V.M."/>
            <person name="Zilli J."/>
            <person name="James E.K."/>
        </authorList>
    </citation>
    <scope>NUCLEOTIDE SEQUENCE [LARGE SCALE GENOMIC DNA]</scope>
    <source>
        <strain evidence="2 3">JPY77</strain>
    </source>
</reference>
<proteinExistence type="predicted"/>
<gene>
    <name evidence="2" type="ORF">V4C55_44795</name>
</gene>
<keyword evidence="1" id="KW-0812">Transmembrane</keyword>
<evidence type="ECO:0000313" key="3">
    <source>
        <dbReference type="Proteomes" id="UP001494588"/>
    </source>
</evidence>
<keyword evidence="1" id="KW-0472">Membrane</keyword>
<feature type="transmembrane region" description="Helical" evidence="1">
    <location>
        <begin position="31"/>
        <end position="48"/>
    </location>
</feature>
<sequence>MSGILRVFLVPPARQAIQQRYRGYRQQGASAFAAFFATLLAILGWIFLRLESDGWQQIHAQRTYWFPHISPQRPRPADV</sequence>
<dbReference type="Proteomes" id="UP001494588">
    <property type="component" value="Unassembled WGS sequence"/>
</dbReference>
<evidence type="ECO:0000313" key="2">
    <source>
        <dbReference type="EMBL" id="MEM5292713.1"/>
    </source>
</evidence>